<dbReference type="Proteomes" id="UP001181622">
    <property type="component" value="Unassembled WGS sequence"/>
</dbReference>
<accession>A0ABU1DFP7</accession>
<evidence type="ECO:0000313" key="2">
    <source>
        <dbReference type="EMBL" id="MDR4306922.1"/>
    </source>
</evidence>
<protein>
    <submittedName>
        <fullName evidence="2">SH3 domain-containing protein</fullName>
    </submittedName>
</protein>
<proteinExistence type="predicted"/>
<reference evidence="2" key="1">
    <citation type="submission" date="2020-10" db="EMBL/GenBank/DDBJ databases">
        <authorList>
            <person name="Abbas A."/>
            <person name="Razzaq R."/>
            <person name="Waqas M."/>
            <person name="Abbas N."/>
            <person name="Nielsen T.K."/>
            <person name="Hansen L.H."/>
            <person name="Hussain S."/>
            <person name="Shahid M."/>
        </authorList>
    </citation>
    <scope>NUCLEOTIDE SEQUENCE</scope>
    <source>
        <strain evidence="2">S14</strain>
    </source>
</reference>
<organism evidence="2 3">
    <name type="scientific">Chelatococcus sambhunathii</name>
    <dbReference type="NCBI Taxonomy" id="363953"/>
    <lineage>
        <taxon>Bacteria</taxon>
        <taxon>Pseudomonadati</taxon>
        <taxon>Pseudomonadota</taxon>
        <taxon>Alphaproteobacteria</taxon>
        <taxon>Hyphomicrobiales</taxon>
        <taxon>Chelatococcaceae</taxon>
        <taxon>Chelatococcus</taxon>
    </lineage>
</organism>
<name>A0ABU1DFP7_9HYPH</name>
<feature type="signal peptide" evidence="1">
    <location>
        <begin position="1"/>
        <end position="20"/>
    </location>
</feature>
<keyword evidence="1" id="KW-0732">Signal</keyword>
<feature type="chain" id="PRO_5045684982" evidence="1">
    <location>
        <begin position="21"/>
        <end position="197"/>
    </location>
</feature>
<evidence type="ECO:0000313" key="3">
    <source>
        <dbReference type="Proteomes" id="UP001181622"/>
    </source>
</evidence>
<sequence length="197" mass="20866">MRRLVGGLALFALLGGVAHAAQPPVDTAGATPCSIDVYSLDDDPKGLNIRAAPSGSAPVIATLENSRSQDGEDFAVEMHVIGAKDGWLLIDRARFQDYGEPDKAGVVFEKKGWVSGKLTGSDVGDVVLRAGPSATAKVAATLYSPNSSSPAGKVDRFEVARIFDCKGEWAEVEGEFRAKTVRGWATRLCSNQITVCR</sequence>
<dbReference type="EMBL" id="JADBEO010000017">
    <property type="protein sequence ID" value="MDR4306922.1"/>
    <property type="molecule type" value="Genomic_DNA"/>
</dbReference>
<keyword evidence="3" id="KW-1185">Reference proteome</keyword>
<dbReference type="RefSeq" id="WP_309391261.1">
    <property type="nucleotide sequence ID" value="NZ_JADBEO010000017.1"/>
</dbReference>
<evidence type="ECO:0000256" key="1">
    <source>
        <dbReference type="SAM" id="SignalP"/>
    </source>
</evidence>
<comment type="caution">
    <text evidence="2">The sequence shown here is derived from an EMBL/GenBank/DDBJ whole genome shotgun (WGS) entry which is preliminary data.</text>
</comment>
<dbReference type="Gene3D" id="2.30.30.40">
    <property type="entry name" value="SH3 Domains"/>
    <property type="match status" value="1"/>
</dbReference>
<gene>
    <name evidence="2" type="ORF">IHQ68_09860</name>
</gene>